<gene>
    <name evidence="6" type="ORF">CANTADRAFT_25913</name>
</gene>
<keyword evidence="7" id="KW-1185">Reference proteome</keyword>
<organism evidence="6 7">
    <name type="scientific">Suhomyces tanzawaensis NRRL Y-17324</name>
    <dbReference type="NCBI Taxonomy" id="984487"/>
    <lineage>
        <taxon>Eukaryota</taxon>
        <taxon>Fungi</taxon>
        <taxon>Dikarya</taxon>
        <taxon>Ascomycota</taxon>
        <taxon>Saccharomycotina</taxon>
        <taxon>Pichiomycetes</taxon>
        <taxon>Debaryomycetaceae</taxon>
        <taxon>Suhomyces</taxon>
    </lineage>
</organism>
<dbReference type="GO" id="GO:0006890">
    <property type="term" value="P:retrograde vesicle-mediated transport, Golgi to endoplasmic reticulum"/>
    <property type="evidence" value="ECO:0007669"/>
    <property type="project" value="InterPro"/>
</dbReference>
<dbReference type="GO" id="GO:0005783">
    <property type="term" value="C:endoplasmic reticulum"/>
    <property type="evidence" value="ECO:0007669"/>
    <property type="project" value="UniProtKB-SubCell"/>
</dbReference>
<dbReference type="GeneID" id="30981719"/>
<keyword evidence="2" id="KW-0813">Transport</keyword>
<proteinExistence type="predicted"/>
<dbReference type="Proteomes" id="UP000094285">
    <property type="component" value="Unassembled WGS sequence"/>
</dbReference>
<dbReference type="STRING" id="984487.A0A1E4SLI6"/>
<name>A0A1E4SLI6_9ASCO</name>
<keyword evidence="3" id="KW-0256">Endoplasmic reticulum</keyword>
<evidence type="ECO:0000313" key="6">
    <source>
        <dbReference type="EMBL" id="ODV80252.1"/>
    </source>
</evidence>
<dbReference type="PANTHER" id="PTHR40787:SF3">
    <property type="entry name" value="PROTEIN TRANSPORT PROTEIN SEC39"/>
    <property type="match status" value="1"/>
</dbReference>
<evidence type="ECO:0000256" key="3">
    <source>
        <dbReference type="ARBA" id="ARBA00022824"/>
    </source>
</evidence>
<comment type="subcellular location">
    <subcellularLocation>
        <location evidence="1">Endoplasmic reticulum</location>
    </subcellularLocation>
</comment>
<accession>A0A1E4SLI6</accession>
<dbReference type="EMBL" id="KV453911">
    <property type="protein sequence ID" value="ODV80252.1"/>
    <property type="molecule type" value="Genomic_DNA"/>
</dbReference>
<evidence type="ECO:0000259" key="5">
    <source>
        <dbReference type="Pfam" id="PF08314"/>
    </source>
</evidence>
<dbReference type="PANTHER" id="PTHR40787">
    <property type="entry name" value="SECRETED PROTEIN"/>
    <property type="match status" value="1"/>
</dbReference>
<dbReference type="Pfam" id="PF08314">
    <property type="entry name" value="Sec39"/>
    <property type="match status" value="1"/>
</dbReference>
<evidence type="ECO:0000313" key="7">
    <source>
        <dbReference type="Proteomes" id="UP000094285"/>
    </source>
</evidence>
<dbReference type="RefSeq" id="XP_020065374.1">
    <property type="nucleotide sequence ID" value="XM_020207582.1"/>
</dbReference>
<reference evidence="7" key="1">
    <citation type="submission" date="2016-05" db="EMBL/GenBank/DDBJ databases">
        <title>Comparative genomics of biotechnologically important yeasts.</title>
        <authorList>
            <consortium name="DOE Joint Genome Institute"/>
            <person name="Riley R."/>
            <person name="Haridas S."/>
            <person name="Wolfe K.H."/>
            <person name="Lopes M.R."/>
            <person name="Hittinger C.T."/>
            <person name="Goker M."/>
            <person name="Salamov A."/>
            <person name="Wisecaver J."/>
            <person name="Long T.M."/>
            <person name="Aerts A.L."/>
            <person name="Barry K."/>
            <person name="Choi C."/>
            <person name="Clum A."/>
            <person name="Coughlan A.Y."/>
            <person name="Deshpande S."/>
            <person name="Douglass A.P."/>
            <person name="Hanson S.J."/>
            <person name="Klenk H.-P."/>
            <person name="Labutti K."/>
            <person name="Lapidus A."/>
            <person name="Lindquist E."/>
            <person name="Lipzen A."/>
            <person name="Meier-Kolthoff J.P."/>
            <person name="Ohm R.A."/>
            <person name="Otillar R.P."/>
            <person name="Pangilinan J."/>
            <person name="Peng Y."/>
            <person name="Rokas A."/>
            <person name="Rosa C.A."/>
            <person name="Scheuner C."/>
            <person name="Sibirny A.A."/>
            <person name="Slot J.C."/>
            <person name="Stielow J.B."/>
            <person name="Sun H."/>
            <person name="Kurtzman C.P."/>
            <person name="Blackwell M."/>
            <person name="Grigoriev I.V."/>
            <person name="Jeffries T.W."/>
        </authorList>
    </citation>
    <scope>NUCLEOTIDE SEQUENCE [LARGE SCALE GENOMIC DNA]</scope>
    <source>
        <strain evidence="7">NRRL Y-17324</strain>
    </source>
</reference>
<feature type="domain" description="Sec39" evidence="5">
    <location>
        <begin position="54"/>
        <end position="729"/>
    </location>
</feature>
<dbReference type="AlphaFoldDB" id="A0A1E4SLI6"/>
<evidence type="ECO:0000256" key="1">
    <source>
        <dbReference type="ARBA" id="ARBA00004240"/>
    </source>
</evidence>
<keyword evidence="4" id="KW-0653">Protein transport</keyword>
<dbReference type="InterPro" id="IPR013244">
    <property type="entry name" value="Sec39_domain"/>
</dbReference>
<sequence>MGTFNLSEVQDAKLLWGFLQALAGRDLPIASQTVYTTIGAVLKVYPNLEYTNIENILTLLVVHTYPNSTSPKTISNIVKSIVFEPAEDTIDESVVETIISFSYGEQEILDAVALNSAVEIVRDSKVQASLLVHSDEFPEELIFKFVRAKVLYSSKYGNNIDEFKPLFELIAKYEPFIAWYAGVVQPYLYYWNNFGKSSPDSIKFEQFEKFDSQQEVFMELIKPMNSYVHKERLGLKSWMSNVIIPHIKFYQKDFAPLLHWLFVPFEVQKHTSKYEIWNITIGTIIQSGVFDFEDYSSIIKHFIAGVYFYSISESEILTSIETIKVYDLILSTLNFIKTKKEPIELKNGFDQLPTYDTLNEFVEDKSNPLAPLFEPTGHSISALRNIVETCQKLFPINKLTISKYLQLRYSTTESNDNRREIIKITSNLNSSNSGPLLTSVQNFKNAFVPASELPDINTLVIERFLSAGLFNSIMDLNQDFEIPDNDLAIIILDKFWECFDLATNFDDRSGKLYECSQCIGLLDQLGSKQLLPETRKKIVAIKHLLKAISNMKNFKIHLGYNNPLTPHKLITKFRPEEDNSSLSLITLILELNPKSYLAFEKLYKILNDLNLFFVEDSQDSPESETDQSSRSAFNKLKAACIESALIDNNFPFAYKNSKQLFEHQENLNELWLTFYQVGKYISPDDPETIDILLKQREILSLTLEVLSFSSNTKAILRQWQVVNEKIEAHYTDSIVEDVTKFNDITISSEFKENIGAIANDIINEATASTNHASEKLSKMFVSGLGWAIGANTH</sequence>
<protein>
    <recommendedName>
        <fullName evidence="5">Sec39 domain-containing protein</fullName>
    </recommendedName>
</protein>
<dbReference type="OrthoDB" id="342024at2759"/>
<evidence type="ECO:0000256" key="2">
    <source>
        <dbReference type="ARBA" id="ARBA00022448"/>
    </source>
</evidence>
<evidence type="ECO:0000256" key="4">
    <source>
        <dbReference type="ARBA" id="ARBA00022927"/>
    </source>
</evidence>
<dbReference type="GO" id="GO:0015031">
    <property type="term" value="P:protein transport"/>
    <property type="evidence" value="ECO:0007669"/>
    <property type="project" value="UniProtKB-KW"/>
</dbReference>